<dbReference type="Gene3D" id="3.30.9.100">
    <property type="match status" value="1"/>
</dbReference>
<evidence type="ECO:0000259" key="1">
    <source>
        <dbReference type="Pfam" id="PF01494"/>
    </source>
</evidence>
<evidence type="ECO:0000313" key="3">
    <source>
        <dbReference type="Proteomes" id="UP000075544"/>
    </source>
</evidence>
<dbReference type="Pfam" id="PF01494">
    <property type="entry name" value="FAD_binding_3"/>
    <property type="match status" value="1"/>
</dbReference>
<reference evidence="2 3" key="1">
    <citation type="journal article" date="2016" name="Sci. Rep.">
        <title>Genomic and phenotypic characterization of the species Acinetobacter venetianus.</title>
        <authorList>
            <person name="Fondi M."/>
            <person name="Maida I."/>
            <person name="Perrin E."/>
            <person name="Orlandini V."/>
            <person name="La Torre L."/>
            <person name="Bosi E."/>
            <person name="Negroni A."/>
            <person name="Zanaroli G."/>
            <person name="Fava F."/>
            <person name="Decorosi F."/>
            <person name="Giovannetti L."/>
            <person name="Viti C."/>
            <person name="Vaneechoutte M."/>
            <person name="Dijkshoorn L."/>
            <person name="Fani R."/>
        </authorList>
    </citation>
    <scope>NUCLEOTIDE SEQUENCE [LARGE SCALE GENOMIC DNA]</scope>
    <source>
        <strain evidence="2 3">LUH13518</strain>
    </source>
</reference>
<dbReference type="RefSeq" id="WP_061524492.1">
    <property type="nucleotide sequence ID" value="NZ_JRHX01000037.1"/>
</dbReference>
<dbReference type="PRINTS" id="PR00420">
    <property type="entry name" value="RNGMNOXGNASE"/>
</dbReference>
<proteinExistence type="predicted"/>
<dbReference type="GO" id="GO:0016491">
    <property type="term" value="F:oxidoreductase activity"/>
    <property type="evidence" value="ECO:0007669"/>
    <property type="project" value="UniProtKB-KW"/>
</dbReference>
<dbReference type="Gene3D" id="3.50.50.60">
    <property type="entry name" value="FAD/NAD(P)-binding domain"/>
    <property type="match status" value="1"/>
</dbReference>
<sequence length="369" mass="41453">MINYDCDVCIAGNGPAGMIAARQLALAGLSVMLIGSPNHQAHKFGETLAGAAIRLLLKLGLKELVETLHNTSNDYNSFSPKVTGNMAFWGTEQASITDAIHDPYGLGLRIDRQRFDTLLKQYIQLKNITHLNASISNLTKHNDLWEITLDGKMLITSKWIIDATGRSAKILKLLGIQRYRGAPLVALYRTCVPEKNISLNKTIISSNESGWLYAGKISEEKWVLGFHTLPKFAFNLRNHASHWDDVINKKSGITDLLGQLELSADIYAHDVRTNWSPESFGEGWVACGDALLAFDPIAGQGLFNAIYTAIKASEHILSAEQKIMLESNYLKEIQKIIKVYEHRRCSLYREEQRWLDSNFWKVHHVFTSI</sequence>
<dbReference type="PANTHER" id="PTHR43747:SF1">
    <property type="entry name" value="SLR1998 PROTEIN"/>
    <property type="match status" value="1"/>
</dbReference>
<dbReference type="PATRIC" id="fig|52133.19.peg.1420"/>
<accession>A0A150HWC6</accession>
<dbReference type="InterPro" id="IPR050816">
    <property type="entry name" value="Flavin-dep_Halogenase_NPB"/>
</dbReference>
<dbReference type="SUPFAM" id="SSF51905">
    <property type="entry name" value="FAD/NAD(P)-binding domain"/>
    <property type="match status" value="1"/>
</dbReference>
<name>A0A150HWC6_9GAMM</name>
<organism evidence="2 3">
    <name type="scientific">Acinetobacter venetianus</name>
    <dbReference type="NCBI Taxonomy" id="52133"/>
    <lineage>
        <taxon>Bacteria</taxon>
        <taxon>Pseudomonadati</taxon>
        <taxon>Pseudomonadota</taxon>
        <taxon>Gammaproteobacteria</taxon>
        <taxon>Moraxellales</taxon>
        <taxon>Moraxellaceae</taxon>
        <taxon>Acinetobacter</taxon>
    </lineage>
</organism>
<dbReference type="InterPro" id="IPR002938">
    <property type="entry name" value="FAD-bd"/>
</dbReference>
<dbReference type="PANTHER" id="PTHR43747">
    <property type="entry name" value="FAD-BINDING PROTEIN"/>
    <property type="match status" value="1"/>
</dbReference>
<gene>
    <name evidence="2" type="primary">lodB</name>
    <name evidence="2" type="ORF">AVENLUH13518_01394</name>
</gene>
<dbReference type="EC" id="1.-.-.-" evidence="2"/>
<dbReference type="GO" id="GO:0071949">
    <property type="term" value="F:FAD binding"/>
    <property type="evidence" value="ECO:0007669"/>
    <property type="project" value="InterPro"/>
</dbReference>
<keyword evidence="2" id="KW-0560">Oxidoreductase</keyword>
<dbReference type="EMBL" id="JRHX01000037">
    <property type="protein sequence ID" value="KXZ71307.1"/>
    <property type="molecule type" value="Genomic_DNA"/>
</dbReference>
<comment type="caution">
    <text evidence="2">The sequence shown here is derived from an EMBL/GenBank/DDBJ whole genome shotgun (WGS) entry which is preliminary data.</text>
</comment>
<dbReference type="InterPro" id="IPR036188">
    <property type="entry name" value="FAD/NAD-bd_sf"/>
</dbReference>
<dbReference type="Proteomes" id="UP000075544">
    <property type="component" value="Unassembled WGS sequence"/>
</dbReference>
<protein>
    <submittedName>
        <fullName evidence="2">Putative FAD-dependent oxidoreductase LodB</fullName>
        <ecNumber evidence="2">1.-.-.-</ecNumber>
    </submittedName>
</protein>
<feature type="domain" description="FAD-binding" evidence="1">
    <location>
        <begin position="5"/>
        <end position="73"/>
    </location>
</feature>
<dbReference type="AlphaFoldDB" id="A0A150HWC6"/>
<evidence type="ECO:0000313" key="2">
    <source>
        <dbReference type="EMBL" id="KXZ71307.1"/>
    </source>
</evidence>